<dbReference type="AlphaFoldDB" id="A0A507DT91"/>
<dbReference type="GO" id="GO:0005634">
    <property type="term" value="C:nucleus"/>
    <property type="evidence" value="ECO:0007669"/>
    <property type="project" value="TreeGrafter"/>
</dbReference>
<gene>
    <name evidence="2" type="ORF">SeLEV6574_g02556</name>
    <name evidence="3" type="ORF">SeMB42_g00403</name>
</gene>
<dbReference type="PROSITE" id="PS50206">
    <property type="entry name" value="RHODANESE_3"/>
    <property type="match status" value="1"/>
</dbReference>
<dbReference type="Proteomes" id="UP000317494">
    <property type="component" value="Unassembled WGS sequence"/>
</dbReference>
<reference evidence="4 5" key="1">
    <citation type="journal article" date="2019" name="Sci. Rep.">
        <title>Comparative genomics of chytrid fungi reveal insights into the obligate biotrophic and pathogenic lifestyle of Synchytrium endobioticum.</title>
        <authorList>
            <person name="van de Vossenberg B.T.L.H."/>
            <person name="Warris S."/>
            <person name="Nguyen H.D.T."/>
            <person name="van Gent-Pelzer M.P.E."/>
            <person name="Joly D.L."/>
            <person name="van de Geest H.C."/>
            <person name="Bonants P.J.M."/>
            <person name="Smith D.S."/>
            <person name="Levesque C.A."/>
            <person name="van der Lee T.A.J."/>
        </authorList>
    </citation>
    <scope>NUCLEOTIDE SEQUENCE [LARGE SCALE GENOMIC DNA]</scope>
    <source>
        <strain evidence="2 5">LEV6574</strain>
        <strain evidence="3 4">MB42</strain>
    </source>
</reference>
<name>A0A507DT91_9FUNG</name>
<dbReference type="STRING" id="286115.A0A507DT91"/>
<proteinExistence type="predicted"/>
<evidence type="ECO:0000313" key="5">
    <source>
        <dbReference type="Proteomes" id="UP000320475"/>
    </source>
</evidence>
<evidence type="ECO:0000313" key="3">
    <source>
        <dbReference type="EMBL" id="TPX54168.1"/>
    </source>
</evidence>
<dbReference type="SUPFAM" id="SSF52821">
    <property type="entry name" value="Rhodanese/Cell cycle control phosphatase"/>
    <property type="match status" value="1"/>
</dbReference>
<dbReference type="Gene3D" id="3.40.250.10">
    <property type="entry name" value="Rhodanese-like domain"/>
    <property type="match status" value="1"/>
</dbReference>
<dbReference type="GO" id="GO:0004725">
    <property type="term" value="F:protein tyrosine phosphatase activity"/>
    <property type="evidence" value="ECO:0007669"/>
    <property type="project" value="TreeGrafter"/>
</dbReference>
<dbReference type="VEuPathDB" id="FungiDB:SeMB42_g00403"/>
<feature type="domain" description="Rhodanese" evidence="1">
    <location>
        <begin position="27"/>
        <end position="138"/>
    </location>
</feature>
<dbReference type="SMART" id="SM00450">
    <property type="entry name" value="RHOD"/>
    <property type="match status" value="1"/>
</dbReference>
<organism evidence="3 4">
    <name type="scientific">Synchytrium endobioticum</name>
    <dbReference type="NCBI Taxonomy" id="286115"/>
    <lineage>
        <taxon>Eukaryota</taxon>
        <taxon>Fungi</taxon>
        <taxon>Fungi incertae sedis</taxon>
        <taxon>Chytridiomycota</taxon>
        <taxon>Chytridiomycota incertae sedis</taxon>
        <taxon>Chytridiomycetes</taxon>
        <taxon>Synchytriales</taxon>
        <taxon>Synchytriaceae</taxon>
        <taxon>Synchytrium</taxon>
    </lineage>
</organism>
<dbReference type="OrthoDB" id="102559at2759"/>
<dbReference type="PANTHER" id="PTHR10828">
    <property type="entry name" value="M-PHASE INDUCER PHOSPHATASE DUAL SPECIFICITY PHOSPHATASE CDC25"/>
    <property type="match status" value="1"/>
</dbReference>
<dbReference type="EMBL" id="QEAN01000008">
    <property type="protein sequence ID" value="TPX54168.1"/>
    <property type="molecule type" value="Genomic_DNA"/>
</dbReference>
<dbReference type="EMBL" id="QEAM01000073">
    <property type="protein sequence ID" value="TPX47625.1"/>
    <property type="molecule type" value="Genomic_DNA"/>
</dbReference>
<protein>
    <recommendedName>
        <fullName evidence="1">Rhodanese domain-containing protein</fullName>
    </recommendedName>
</protein>
<dbReference type="Pfam" id="PF00581">
    <property type="entry name" value="Rhodanese"/>
    <property type="match status" value="1"/>
</dbReference>
<dbReference type="PANTHER" id="PTHR10828:SF38">
    <property type="entry name" value="ARSENICAL-RESISTANCE PROTEIN 2-RELATED"/>
    <property type="match status" value="1"/>
</dbReference>
<dbReference type="GO" id="GO:0005737">
    <property type="term" value="C:cytoplasm"/>
    <property type="evidence" value="ECO:0007669"/>
    <property type="project" value="TreeGrafter"/>
</dbReference>
<accession>A0A507DT91</accession>
<evidence type="ECO:0000313" key="4">
    <source>
        <dbReference type="Proteomes" id="UP000317494"/>
    </source>
</evidence>
<keyword evidence="4" id="KW-1185">Reference proteome</keyword>
<evidence type="ECO:0000313" key="2">
    <source>
        <dbReference type="EMBL" id="TPX47625.1"/>
    </source>
</evidence>
<comment type="caution">
    <text evidence="3">The sequence shown here is derived from an EMBL/GenBank/DDBJ whole genome shotgun (WGS) entry which is preliminary data.</text>
</comment>
<dbReference type="InterPro" id="IPR036873">
    <property type="entry name" value="Rhodanese-like_dom_sf"/>
</dbReference>
<dbReference type="InterPro" id="IPR001763">
    <property type="entry name" value="Rhodanese-like_dom"/>
</dbReference>
<sequence length="152" mass="16907">MSSVSMPTFITPDELTESLLRNPAKKAGRDYIVVDVREKDEVEKGKVSGSINIASSDILANLDKYVREIKADRVIFHCALSQVRGPRTALRFLTALNNDIGGPHETDLNGCVAAKKPEVVVLKGGFAAFQQRYGKDTELVQDYDEEFWKDFA</sequence>
<evidence type="ECO:0000259" key="1">
    <source>
        <dbReference type="PROSITE" id="PS50206"/>
    </source>
</evidence>
<dbReference type="Proteomes" id="UP000320475">
    <property type="component" value="Unassembled WGS sequence"/>
</dbReference>